<dbReference type="Proteomes" id="UP000187203">
    <property type="component" value="Unassembled WGS sequence"/>
</dbReference>
<reference evidence="2" key="1">
    <citation type="submission" date="2013-09" db="EMBL/GenBank/DDBJ databases">
        <title>Corchorus olitorius genome sequencing.</title>
        <authorList>
            <person name="Alam M."/>
            <person name="Haque M.S."/>
            <person name="Islam M.S."/>
            <person name="Emdad E.M."/>
            <person name="Islam M.M."/>
            <person name="Ahmed B."/>
            <person name="Halim A."/>
            <person name="Hossen Q.M.M."/>
            <person name="Hossain M.Z."/>
            <person name="Ahmed R."/>
            <person name="Khan M.M."/>
            <person name="Islam R."/>
            <person name="Rashid M.M."/>
            <person name="Khan S.A."/>
            <person name="Rahman M.S."/>
            <person name="Alam M."/>
            <person name="Yahiya A.S."/>
            <person name="Khan M.S."/>
            <person name="Azam M.S."/>
            <person name="Haque T."/>
            <person name="Lashkar M.Z.H."/>
            <person name="Akhand A.I."/>
            <person name="Morshed G."/>
            <person name="Roy S."/>
            <person name="Uddin K.S."/>
            <person name="Rabeya T."/>
            <person name="Hossain A.S."/>
            <person name="Chowdhury A."/>
            <person name="Snigdha A.R."/>
            <person name="Mortoza M.S."/>
            <person name="Matin S.A."/>
            <person name="Hoque S.M.E."/>
            <person name="Islam M.K."/>
            <person name="Roy D.K."/>
            <person name="Haider R."/>
            <person name="Moosa M.M."/>
            <person name="Elias S.M."/>
            <person name="Hasan A.M."/>
            <person name="Jahan S."/>
            <person name="Shafiuddin M."/>
            <person name="Mahmood N."/>
            <person name="Shommy N.S."/>
        </authorList>
    </citation>
    <scope>NUCLEOTIDE SEQUENCE [LARGE SCALE GENOMIC DNA]</scope>
    <source>
        <strain evidence="2">cv. O-4</strain>
    </source>
</reference>
<dbReference type="EMBL" id="AWUE01004666">
    <property type="protein sequence ID" value="OMP13285.1"/>
    <property type="molecule type" value="Genomic_DNA"/>
</dbReference>
<gene>
    <name evidence="1" type="ORF">COLO4_01947</name>
</gene>
<evidence type="ECO:0000313" key="2">
    <source>
        <dbReference type="Proteomes" id="UP000187203"/>
    </source>
</evidence>
<sequence length="60" mass="6394">QPARLSIIGQSALSSPGQDSASCSSCSRIACSSTMWRSISATFSSVRFFTSALWRFGSLN</sequence>
<feature type="non-terminal residue" evidence="1">
    <location>
        <position position="60"/>
    </location>
</feature>
<protein>
    <submittedName>
        <fullName evidence="1">Uncharacterized protein</fullName>
    </submittedName>
</protein>
<accession>A0A1R3L1Q9</accession>
<comment type="caution">
    <text evidence="1">The sequence shown here is derived from an EMBL/GenBank/DDBJ whole genome shotgun (WGS) entry which is preliminary data.</text>
</comment>
<keyword evidence="2" id="KW-1185">Reference proteome</keyword>
<feature type="non-terminal residue" evidence="1">
    <location>
        <position position="1"/>
    </location>
</feature>
<name>A0A1R3L1Q9_9ROSI</name>
<organism evidence="1 2">
    <name type="scientific">Corchorus olitorius</name>
    <dbReference type="NCBI Taxonomy" id="93759"/>
    <lineage>
        <taxon>Eukaryota</taxon>
        <taxon>Viridiplantae</taxon>
        <taxon>Streptophyta</taxon>
        <taxon>Embryophyta</taxon>
        <taxon>Tracheophyta</taxon>
        <taxon>Spermatophyta</taxon>
        <taxon>Magnoliopsida</taxon>
        <taxon>eudicotyledons</taxon>
        <taxon>Gunneridae</taxon>
        <taxon>Pentapetalae</taxon>
        <taxon>rosids</taxon>
        <taxon>malvids</taxon>
        <taxon>Malvales</taxon>
        <taxon>Malvaceae</taxon>
        <taxon>Grewioideae</taxon>
        <taxon>Apeibeae</taxon>
        <taxon>Corchorus</taxon>
    </lineage>
</organism>
<dbReference type="AlphaFoldDB" id="A0A1R3L1Q9"/>
<proteinExistence type="predicted"/>
<evidence type="ECO:0000313" key="1">
    <source>
        <dbReference type="EMBL" id="OMP13285.1"/>
    </source>
</evidence>